<dbReference type="InterPro" id="IPR042215">
    <property type="entry name" value="CarD-like_C"/>
</dbReference>
<keyword evidence="3" id="KW-1185">Reference proteome</keyword>
<dbReference type="Proteomes" id="UP001158045">
    <property type="component" value="Unassembled WGS sequence"/>
</dbReference>
<accession>A0ABT6NGI7</accession>
<dbReference type="RefSeq" id="WP_281095364.1">
    <property type="nucleotide sequence ID" value="NZ_JARYZI010000012.1"/>
</dbReference>
<sequence>MYQKGEIIVYGNTGVCKVEDIGVPAISGVDQSKRYYTLDPVFESGKIYIPIDSKAFMRSIITKEEAIDLIHRIPEIREEIIDNKNLNLLKEHYKTSLENYNCDDLIQIIKTVSVKDQMAQDKGKKLGQVDKFYMKKAEEMLYGEFSIAFNMPKDDVKAFIAKKVIHDKNLLNAIN</sequence>
<proteinExistence type="predicted"/>
<dbReference type="InterPro" id="IPR003711">
    <property type="entry name" value="CarD-like/TRCF_RID"/>
</dbReference>
<dbReference type="EMBL" id="JARYZI010000012">
    <property type="protein sequence ID" value="MDH8679468.1"/>
    <property type="molecule type" value="Genomic_DNA"/>
</dbReference>
<organism evidence="2 3">
    <name type="scientific">Fusibacter bizertensis</name>
    <dbReference type="NCBI Taxonomy" id="1488331"/>
    <lineage>
        <taxon>Bacteria</taxon>
        <taxon>Bacillati</taxon>
        <taxon>Bacillota</taxon>
        <taxon>Clostridia</taxon>
        <taxon>Eubacteriales</taxon>
        <taxon>Eubacteriales Family XII. Incertae Sedis</taxon>
        <taxon>Fusibacter</taxon>
    </lineage>
</organism>
<gene>
    <name evidence="2" type="ORF">QE109_15020</name>
</gene>
<comment type="caution">
    <text evidence="2">The sequence shown here is derived from an EMBL/GenBank/DDBJ whole genome shotgun (WGS) entry which is preliminary data.</text>
</comment>
<name>A0ABT6NGI7_9FIRM</name>
<dbReference type="SUPFAM" id="SSF141259">
    <property type="entry name" value="CarD-like"/>
    <property type="match status" value="1"/>
</dbReference>
<protein>
    <submittedName>
        <fullName evidence="2">CarD family transcriptional regulator</fullName>
    </submittedName>
</protein>
<evidence type="ECO:0000313" key="3">
    <source>
        <dbReference type="Proteomes" id="UP001158045"/>
    </source>
</evidence>
<dbReference type="InterPro" id="IPR036101">
    <property type="entry name" value="CarD-like/TRCF_RID_sf"/>
</dbReference>
<evidence type="ECO:0000313" key="2">
    <source>
        <dbReference type="EMBL" id="MDH8679468.1"/>
    </source>
</evidence>
<reference evidence="2 3" key="1">
    <citation type="submission" date="2023-04" db="EMBL/GenBank/DDBJ databases">
        <title>Fusibacter bizertensis strain WBS, isolated from littoral bottom sediments of the Arctic seas - biochemical and genomic analysis.</title>
        <authorList>
            <person name="Brioukhanov A.L."/>
        </authorList>
    </citation>
    <scope>NUCLEOTIDE SEQUENCE [LARGE SCALE GENOMIC DNA]</scope>
    <source>
        <strain evidence="2 3">WBS</strain>
    </source>
</reference>
<dbReference type="Gene3D" id="1.20.58.1290">
    <property type="entry name" value="CarD-like, C-terminal domain"/>
    <property type="match status" value="1"/>
</dbReference>
<evidence type="ECO:0000259" key="1">
    <source>
        <dbReference type="SMART" id="SM01058"/>
    </source>
</evidence>
<dbReference type="SMART" id="SM01058">
    <property type="entry name" value="CarD_TRCF"/>
    <property type="match status" value="1"/>
</dbReference>
<dbReference type="Gene3D" id="2.40.10.170">
    <property type="match status" value="1"/>
</dbReference>
<feature type="domain" description="CarD-like/TRCF RNAP-interacting" evidence="1">
    <location>
        <begin position="1"/>
        <end position="113"/>
    </location>
</feature>
<dbReference type="Pfam" id="PF02559">
    <property type="entry name" value="CarD_TRCF_RID"/>
    <property type="match status" value="1"/>
</dbReference>